<organism evidence="1 2">
    <name type="scientific">Coprinopsis cinerea (strain Okayama-7 / 130 / ATCC MYA-4618 / FGSC 9003)</name>
    <name type="common">Inky cap fungus</name>
    <name type="synonym">Hormographiella aspergillata</name>
    <dbReference type="NCBI Taxonomy" id="240176"/>
    <lineage>
        <taxon>Eukaryota</taxon>
        <taxon>Fungi</taxon>
        <taxon>Dikarya</taxon>
        <taxon>Basidiomycota</taxon>
        <taxon>Agaricomycotina</taxon>
        <taxon>Agaricomycetes</taxon>
        <taxon>Agaricomycetidae</taxon>
        <taxon>Agaricales</taxon>
        <taxon>Agaricineae</taxon>
        <taxon>Psathyrellaceae</taxon>
        <taxon>Coprinopsis</taxon>
    </lineage>
</organism>
<reference evidence="1 2" key="1">
    <citation type="journal article" date="2010" name="Proc. Natl. Acad. Sci. U.S.A.">
        <title>Insights into evolution of multicellular fungi from the assembled chromosomes of the mushroom Coprinopsis cinerea (Coprinus cinereus).</title>
        <authorList>
            <person name="Stajich J.E."/>
            <person name="Wilke S.K."/>
            <person name="Ahren D."/>
            <person name="Au C.H."/>
            <person name="Birren B.W."/>
            <person name="Borodovsky M."/>
            <person name="Burns C."/>
            <person name="Canback B."/>
            <person name="Casselton L.A."/>
            <person name="Cheng C.K."/>
            <person name="Deng J."/>
            <person name="Dietrich F.S."/>
            <person name="Fargo D.C."/>
            <person name="Farman M.L."/>
            <person name="Gathman A.C."/>
            <person name="Goldberg J."/>
            <person name="Guigo R."/>
            <person name="Hoegger P.J."/>
            <person name="Hooker J.B."/>
            <person name="Huggins A."/>
            <person name="James T.Y."/>
            <person name="Kamada T."/>
            <person name="Kilaru S."/>
            <person name="Kodira C."/>
            <person name="Kues U."/>
            <person name="Kupfer D."/>
            <person name="Kwan H.S."/>
            <person name="Lomsadze A."/>
            <person name="Li W."/>
            <person name="Lilly W.W."/>
            <person name="Ma L.J."/>
            <person name="Mackey A.J."/>
            <person name="Manning G."/>
            <person name="Martin F."/>
            <person name="Muraguchi H."/>
            <person name="Natvig D.O."/>
            <person name="Palmerini H."/>
            <person name="Ramesh M.A."/>
            <person name="Rehmeyer C.J."/>
            <person name="Roe B.A."/>
            <person name="Shenoy N."/>
            <person name="Stanke M."/>
            <person name="Ter-Hovhannisyan V."/>
            <person name="Tunlid A."/>
            <person name="Velagapudi R."/>
            <person name="Vision T.J."/>
            <person name="Zeng Q."/>
            <person name="Zolan M.E."/>
            <person name="Pukkila P.J."/>
        </authorList>
    </citation>
    <scope>NUCLEOTIDE SEQUENCE [LARGE SCALE GENOMIC DNA]</scope>
    <source>
        <strain evidence="2">Okayama-7 / 130 / ATCC MYA-4618 / FGSC 9003</strain>
    </source>
</reference>
<comment type="caution">
    <text evidence="1">The sequence shown here is derived from an EMBL/GenBank/DDBJ whole genome shotgun (WGS) entry which is preliminary data.</text>
</comment>
<dbReference type="InParanoid" id="D6RQF1"/>
<dbReference type="KEGG" id="cci:CC1G_15690"/>
<proteinExistence type="predicted"/>
<evidence type="ECO:0000313" key="1">
    <source>
        <dbReference type="EMBL" id="EFI26767.1"/>
    </source>
</evidence>
<keyword evidence="2" id="KW-1185">Reference proteome</keyword>
<name>D6RQF1_COPC7</name>
<dbReference type="EMBL" id="AACS02000011">
    <property type="protein sequence ID" value="EFI26767.1"/>
    <property type="molecule type" value="Genomic_DNA"/>
</dbReference>
<sequence>MPCCSSDPLVWYVEHEAVRFVTVNHEPSRKNSGFYKLQTYPANANLTGEISIRAHCCRVPKNLKMEAFLPSTITQLFYSRRVSDKMTTESGVSLVSRRMRGATLSR</sequence>
<protein>
    <submittedName>
        <fullName evidence="1">Uncharacterized protein</fullName>
    </submittedName>
</protein>
<dbReference type="HOGENOM" id="CLU_2223137_0_0_1"/>
<dbReference type="VEuPathDB" id="FungiDB:CC1G_15690"/>
<gene>
    <name evidence="1" type="ORF">CC1G_15690</name>
</gene>
<evidence type="ECO:0000313" key="2">
    <source>
        <dbReference type="Proteomes" id="UP000001861"/>
    </source>
</evidence>
<dbReference type="Proteomes" id="UP000001861">
    <property type="component" value="Unassembled WGS sequence"/>
</dbReference>
<accession>D6RQF1</accession>
<dbReference type="RefSeq" id="XP_002910261.1">
    <property type="nucleotide sequence ID" value="XM_002910215.1"/>
</dbReference>
<dbReference type="GeneID" id="9379922"/>
<dbReference type="AlphaFoldDB" id="D6RQF1"/>